<sequence length="417" mass="46216">MTKDVVELGRLKCKIRKTLRAHLAKVANVRWASDNQLLVSAGQDGKLVVWDTYTANKVRMIPLKTAWVLGCAMAPSTQFVVSGGLDNIITLFSLKTPEGTPATMVRELAGHNGYISSLDYIDENHLLSASGDKTIGLWDMETMKLIATYKGHTNDVNAVRHCKVDRNLVVSVSSDFTCRIWDLRLRKCTQLFEGHEQDVNGVDFFPSGHAFATSSDDLSCRLWDIRADQAVAAYVDDFIQCGSTCVGFSHSGRLLIAGYDDFNCHIWDVLREERVGVLSAHDARVSSLSINDSGNAIATGSWDSLCDGNRAVICCTRDGDRVVSELGADSPLRFLLACQAPFIVFAGTAAVRLLRCDQYVYSLQLRPLLISPVFLWNVCFSYPPSPIFNNRSPIIFVESTFHSTCIVNRFLNSFYTT</sequence>
<name>A0A183SSH9_SCHSO</name>
<dbReference type="WBParaSite" id="SSLN_0000741201-mRNA-1">
    <property type="protein sequence ID" value="SSLN_0000741201-mRNA-1"/>
    <property type="gene ID" value="SSLN_0000741201"/>
</dbReference>
<dbReference type="PROSITE" id="PS00678">
    <property type="entry name" value="WD_REPEATS_1"/>
    <property type="match status" value="2"/>
</dbReference>
<dbReference type="GO" id="GO:0007165">
    <property type="term" value="P:signal transduction"/>
    <property type="evidence" value="ECO:0007669"/>
    <property type="project" value="UniProtKB-KW"/>
</dbReference>
<feature type="repeat" description="WD" evidence="5">
    <location>
        <begin position="192"/>
        <end position="233"/>
    </location>
</feature>
<gene>
    <name evidence="6" type="ORF">SSLN_LOCUS7177</name>
</gene>
<dbReference type="PROSITE" id="PS50294">
    <property type="entry name" value="WD_REPEATS_REGION"/>
    <property type="match status" value="3"/>
</dbReference>
<dbReference type="InterPro" id="IPR001680">
    <property type="entry name" value="WD40_rpt"/>
</dbReference>
<dbReference type="InterPro" id="IPR019775">
    <property type="entry name" value="WD40_repeat_CS"/>
</dbReference>
<dbReference type="EMBL" id="UYSU01034022">
    <property type="protein sequence ID" value="VDL93562.1"/>
    <property type="molecule type" value="Genomic_DNA"/>
</dbReference>
<dbReference type="AlphaFoldDB" id="A0A183SSH9"/>
<dbReference type="PROSITE" id="PS50082">
    <property type="entry name" value="WD_REPEATS_2"/>
    <property type="match status" value="4"/>
</dbReference>
<evidence type="ECO:0000256" key="4">
    <source>
        <dbReference type="ARBA" id="ARBA00023224"/>
    </source>
</evidence>
<dbReference type="STRING" id="70667.A0A183SSH9"/>
<dbReference type="SMART" id="SM00320">
    <property type="entry name" value="WD40"/>
    <property type="match status" value="7"/>
</dbReference>
<evidence type="ECO:0000313" key="7">
    <source>
        <dbReference type="Proteomes" id="UP000275846"/>
    </source>
</evidence>
<evidence type="ECO:0000313" key="6">
    <source>
        <dbReference type="EMBL" id="VDL93562.1"/>
    </source>
</evidence>
<dbReference type="Proteomes" id="UP000275846">
    <property type="component" value="Unassembled WGS sequence"/>
</dbReference>
<dbReference type="Pfam" id="PF25391">
    <property type="entry name" value="WD40_Gbeta"/>
    <property type="match status" value="1"/>
</dbReference>
<keyword evidence="3" id="KW-0677">Repeat</keyword>
<evidence type="ECO:0000256" key="1">
    <source>
        <dbReference type="ARBA" id="ARBA00009768"/>
    </source>
</evidence>
<accession>A0A183SSH9</accession>
<dbReference type="InterPro" id="IPR016346">
    <property type="entry name" value="G-protein_beta_1-5"/>
</dbReference>
<keyword evidence="7" id="KW-1185">Reference proteome</keyword>
<keyword evidence="2 5" id="KW-0853">WD repeat</keyword>
<dbReference type="OrthoDB" id="10255630at2759"/>
<dbReference type="InterPro" id="IPR036322">
    <property type="entry name" value="WD40_repeat_dom_sf"/>
</dbReference>
<feature type="repeat" description="WD" evidence="5">
    <location>
        <begin position="108"/>
        <end position="148"/>
    </location>
</feature>
<dbReference type="PRINTS" id="PR00320">
    <property type="entry name" value="GPROTEINBRPT"/>
</dbReference>
<protein>
    <submittedName>
        <fullName evidence="8">WD_REPEATS_REGION domain-containing protein</fullName>
    </submittedName>
</protein>
<evidence type="ECO:0000256" key="3">
    <source>
        <dbReference type="ARBA" id="ARBA00022737"/>
    </source>
</evidence>
<dbReference type="InterPro" id="IPR020472">
    <property type="entry name" value="WD40_PAC1"/>
</dbReference>
<evidence type="ECO:0000256" key="2">
    <source>
        <dbReference type="ARBA" id="ARBA00022574"/>
    </source>
</evidence>
<proteinExistence type="inferred from homology"/>
<dbReference type="Gene3D" id="2.130.10.10">
    <property type="entry name" value="YVTN repeat-like/Quinoprotein amine dehydrogenase"/>
    <property type="match status" value="1"/>
</dbReference>
<reference evidence="6 7" key="2">
    <citation type="submission" date="2018-11" db="EMBL/GenBank/DDBJ databases">
        <authorList>
            <consortium name="Pathogen Informatics"/>
        </authorList>
    </citation>
    <scope>NUCLEOTIDE SEQUENCE [LARGE SCALE GENOMIC DNA]</scope>
    <source>
        <strain evidence="6 7">NST_G2</strain>
    </source>
</reference>
<evidence type="ECO:0000313" key="8">
    <source>
        <dbReference type="WBParaSite" id="SSLN_0000741201-mRNA-1"/>
    </source>
</evidence>
<feature type="repeat" description="WD" evidence="5">
    <location>
        <begin position="19"/>
        <end position="60"/>
    </location>
</feature>
<dbReference type="PANTHER" id="PTHR19850">
    <property type="entry name" value="GUANINE NUCLEOTIDE-BINDING PROTEIN BETA G PROTEIN BETA"/>
    <property type="match status" value="1"/>
</dbReference>
<dbReference type="InterPro" id="IPR001632">
    <property type="entry name" value="WD40_G-protein_beta-like"/>
</dbReference>
<organism evidence="8">
    <name type="scientific">Schistocephalus solidus</name>
    <name type="common">Tapeworm</name>
    <dbReference type="NCBI Taxonomy" id="70667"/>
    <lineage>
        <taxon>Eukaryota</taxon>
        <taxon>Metazoa</taxon>
        <taxon>Spiralia</taxon>
        <taxon>Lophotrochozoa</taxon>
        <taxon>Platyhelminthes</taxon>
        <taxon>Cestoda</taxon>
        <taxon>Eucestoda</taxon>
        <taxon>Diphyllobothriidea</taxon>
        <taxon>Diphyllobothriidae</taxon>
        <taxon>Schistocephalus</taxon>
    </lineage>
</organism>
<feature type="repeat" description="WD" evidence="5">
    <location>
        <begin position="149"/>
        <end position="191"/>
    </location>
</feature>
<keyword evidence="4" id="KW-0807">Transducer</keyword>
<comment type="similarity">
    <text evidence="1">Belongs to the WD repeat G protein beta family.</text>
</comment>
<evidence type="ECO:0000256" key="5">
    <source>
        <dbReference type="PROSITE-ProRule" id="PRU00221"/>
    </source>
</evidence>
<reference evidence="8" key="1">
    <citation type="submission" date="2016-06" db="UniProtKB">
        <authorList>
            <consortium name="WormBaseParasite"/>
        </authorList>
    </citation>
    <scope>IDENTIFICATION</scope>
</reference>
<dbReference type="PRINTS" id="PR00319">
    <property type="entry name" value="GPROTEINB"/>
</dbReference>
<dbReference type="CDD" id="cd00200">
    <property type="entry name" value="WD40"/>
    <property type="match status" value="1"/>
</dbReference>
<dbReference type="SUPFAM" id="SSF50978">
    <property type="entry name" value="WD40 repeat-like"/>
    <property type="match status" value="1"/>
</dbReference>
<dbReference type="InterPro" id="IPR015943">
    <property type="entry name" value="WD40/YVTN_repeat-like_dom_sf"/>
</dbReference>